<dbReference type="Pfam" id="PF00842">
    <property type="entry name" value="Ala_racemase_C"/>
    <property type="match status" value="1"/>
</dbReference>
<evidence type="ECO:0000313" key="11">
    <source>
        <dbReference type="EMBL" id="MBH0239665.1"/>
    </source>
</evidence>
<evidence type="ECO:0000259" key="10">
    <source>
        <dbReference type="SMART" id="SM01005"/>
    </source>
</evidence>
<dbReference type="EMBL" id="JADZLT010000056">
    <property type="protein sequence ID" value="MBH0239665.1"/>
    <property type="molecule type" value="Genomic_DNA"/>
</dbReference>
<dbReference type="GO" id="GO:0030632">
    <property type="term" value="P:D-alanine biosynthetic process"/>
    <property type="evidence" value="ECO:0007669"/>
    <property type="project" value="UniProtKB-UniRule"/>
</dbReference>
<dbReference type="Gene3D" id="3.20.20.10">
    <property type="entry name" value="Alanine racemase"/>
    <property type="match status" value="1"/>
</dbReference>
<dbReference type="NCBIfam" id="TIGR00492">
    <property type="entry name" value="alr"/>
    <property type="match status" value="1"/>
</dbReference>
<dbReference type="PROSITE" id="PS00395">
    <property type="entry name" value="ALANINE_RACEMASE"/>
    <property type="match status" value="1"/>
</dbReference>
<dbReference type="InterPro" id="IPR009006">
    <property type="entry name" value="Ala_racemase/Decarboxylase_C"/>
</dbReference>
<comment type="catalytic activity">
    <reaction evidence="1 7">
        <text>L-alanine = D-alanine</text>
        <dbReference type="Rhea" id="RHEA:20249"/>
        <dbReference type="ChEBI" id="CHEBI:57416"/>
        <dbReference type="ChEBI" id="CHEBI:57972"/>
        <dbReference type="EC" id="5.1.1.1"/>
    </reaction>
</comment>
<evidence type="ECO:0000256" key="2">
    <source>
        <dbReference type="ARBA" id="ARBA00001933"/>
    </source>
</evidence>
<dbReference type="InterPro" id="IPR020622">
    <property type="entry name" value="Ala_racemase_pyridoxalP-BS"/>
</dbReference>
<dbReference type="SMART" id="SM01005">
    <property type="entry name" value="Ala_racemase_C"/>
    <property type="match status" value="1"/>
</dbReference>
<keyword evidence="5 7" id="KW-0663">Pyridoxal phosphate</keyword>
<dbReference type="HAMAP" id="MF_01201">
    <property type="entry name" value="Ala_racemase"/>
    <property type="match status" value="1"/>
</dbReference>
<dbReference type="Proteomes" id="UP000631694">
    <property type="component" value="Unassembled WGS sequence"/>
</dbReference>
<dbReference type="PANTHER" id="PTHR30511">
    <property type="entry name" value="ALANINE RACEMASE"/>
    <property type="match status" value="1"/>
</dbReference>
<dbReference type="PRINTS" id="PR00992">
    <property type="entry name" value="ALARACEMASE"/>
</dbReference>
<gene>
    <name evidence="11" type="primary">alr</name>
    <name evidence="11" type="ORF">I5731_17735</name>
</gene>
<dbReference type="SUPFAM" id="SSF51419">
    <property type="entry name" value="PLP-binding barrel"/>
    <property type="match status" value="1"/>
</dbReference>
<feature type="active site" description="Proton acceptor; specific for L-alanine" evidence="7">
    <location>
        <position position="271"/>
    </location>
</feature>
<keyword evidence="6 7" id="KW-0413">Isomerase</keyword>
<protein>
    <recommendedName>
        <fullName evidence="4 7">Alanine racemase</fullName>
        <ecNumber evidence="4 7">5.1.1.1</ecNumber>
    </recommendedName>
</protein>
<dbReference type="EC" id="5.1.1.1" evidence="4 7"/>
<evidence type="ECO:0000256" key="5">
    <source>
        <dbReference type="ARBA" id="ARBA00022898"/>
    </source>
</evidence>
<comment type="function">
    <text evidence="7">Catalyzes the interconversion of L-alanine and D-alanine. May also act on other amino acids.</text>
</comment>
<organism evidence="11 12">
    <name type="scientific">Methylobrevis albus</name>
    <dbReference type="NCBI Taxonomy" id="2793297"/>
    <lineage>
        <taxon>Bacteria</taxon>
        <taxon>Pseudomonadati</taxon>
        <taxon>Pseudomonadota</taxon>
        <taxon>Alphaproteobacteria</taxon>
        <taxon>Hyphomicrobiales</taxon>
        <taxon>Pleomorphomonadaceae</taxon>
        <taxon>Methylobrevis</taxon>
    </lineage>
</organism>
<feature type="binding site" evidence="7 9">
    <location>
        <position position="324"/>
    </location>
    <ligand>
        <name>substrate</name>
    </ligand>
</feature>
<evidence type="ECO:0000256" key="3">
    <source>
        <dbReference type="ARBA" id="ARBA00007880"/>
    </source>
</evidence>
<comment type="caution">
    <text evidence="11">The sequence shown here is derived from an EMBL/GenBank/DDBJ whole genome shotgun (WGS) entry which is preliminary data.</text>
</comment>
<dbReference type="GO" id="GO:0008784">
    <property type="term" value="F:alanine racemase activity"/>
    <property type="evidence" value="ECO:0007669"/>
    <property type="project" value="UniProtKB-UniRule"/>
</dbReference>
<dbReference type="Pfam" id="PF01168">
    <property type="entry name" value="Ala_racemase_N"/>
    <property type="match status" value="1"/>
</dbReference>
<dbReference type="InterPro" id="IPR001608">
    <property type="entry name" value="Ala_racemase_N"/>
</dbReference>
<evidence type="ECO:0000256" key="9">
    <source>
        <dbReference type="PIRSR" id="PIRSR600821-52"/>
    </source>
</evidence>
<sequence>MIFALPETSPAEPLDPSLAGGRLTIDLGALVANWRDLGARAPGAECAAVVKADGYGLGIEPVVGALSGAGCRTFFVALPSEGARARAVAPHAAIYVLNGLFEGAAPFFAAHRLRPVLGSTDEIAEWSAFRSAQGGDLPAAIHVDTGMNRLGLSLAEAAELSGDAAALAASGAVLLVSHFACADAPEHPLNALQLARFAAVRELFPTLPASLANSAGIFLDKAAHHDLLRPGIALYGGSAVAGSSNPMRAVVTLEARIMLVRDVPAGDGVGYSAVWQAPRDSRIAIISVGYADGFLRAAGSQTGRAGAAAAVEGHLAPIVGRVSMDLIALDVTDLPADLAQRSAFAELFGPNVPIDRTAARAGTIGYEFLTSLGTRFRRVFIGP</sequence>
<dbReference type="PANTHER" id="PTHR30511:SF0">
    <property type="entry name" value="ALANINE RACEMASE, CATABOLIC-RELATED"/>
    <property type="match status" value="1"/>
</dbReference>
<evidence type="ECO:0000256" key="6">
    <source>
        <dbReference type="ARBA" id="ARBA00023235"/>
    </source>
</evidence>
<name>A0A931N038_9HYPH</name>
<proteinExistence type="inferred from homology"/>
<comment type="pathway">
    <text evidence="7">Amino-acid biosynthesis; D-alanine biosynthesis; D-alanine from L-alanine: step 1/1.</text>
</comment>
<evidence type="ECO:0000256" key="7">
    <source>
        <dbReference type="HAMAP-Rule" id="MF_01201"/>
    </source>
</evidence>
<comment type="cofactor">
    <cofactor evidence="2 7 8">
        <name>pyridoxal 5'-phosphate</name>
        <dbReference type="ChEBI" id="CHEBI:597326"/>
    </cofactor>
</comment>
<feature type="modified residue" description="N6-(pyridoxal phosphate)lysine" evidence="7 8">
    <location>
        <position position="51"/>
    </location>
</feature>
<accession>A0A931N038</accession>
<feature type="active site" description="Proton acceptor; specific for D-alanine" evidence="7">
    <location>
        <position position="51"/>
    </location>
</feature>
<evidence type="ECO:0000313" key="12">
    <source>
        <dbReference type="Proteomes" id="UP000631694"/>
    </source>
</evidence>
<comment type="similarity">
    <text evidence="3 7">Belongs to the alanine racemase family.</text>
</comment>
<dbReference type="InterPro" id="IPR000821">
    <property type="entry name" value="Ala_racemase"/>
</dbReference>
<keyword evidence="12" id="KW-1185">Reference proteome</keyword>
<evidence type="ECO:0000256" key="4">
    <source>
        <dbReference type="ARBA" id="ARBA00013089"/>
    </source>
</evidence>
<evidence type="ECO:0000256" key="1">
    <source>
        <dbReference type="ARBA" id="ARBA00000316"/>
    </source>
</evidence>
<dbReference type="CDD" id="cd00430">
    <property type="entry name" value="PLPDE_III_AR"/>
    <property type="match status" value="1"/>
</dbReference>
<feature type="domain" description="Alanine racemase C-terminal" evidence="10">
    <location>
        <begin position="250"/>
        <end position="381"/>
    </location>
</feature>
<dbReference type="SUPFAM" id="SSF50621">
    <property type="entry name" value="Alanine racemase C-terminal domain-like"/>
    <property type="match status" value="1"/>
</dbReference>
<evidence type="ECO:0000256" key="8">
    <source>
        <dbReference type="PIRSR" id="PIRSR600821-50"/>
    </source>
</evidence>
<dbReference type="RefSeq" id="WP_197312752.1">
    <property type="nucleotide sequence ID" value="NZ_JADZLT010000056.1"/>
</dbReference>
<reference evidence="11" key="1">
    <citation type="submission" date="2020-12" db="EMBL/GenBank/DDBJ databases">
        <title>Methylobrevis albus sp. nov., isolated from fresh water lack sediment.</title>
        <authorList>
            <person name="Zou Q."/>
        </authorList>
    </citation>
    <scope>NUCLEOTIDE SEQUENCE</scope>
    <source>
        <strain evidence="11">L22</strain>
    </source>
</reference>
<dbReference type="GO" id="GO:0030170">
    <property type="term" value="F:pyridoxal phosphate binding"/>
    <property type="evidence" value="ECO:0007669"/>
    <property type="project" value="UniProtKB-UniRule"/>
</dbReference>
<feature type="binding site" evidence="7 9">
    <location>
        <position position="149"/>
    </location>
    <ligand>
        <name>substrate</name>
    </ligand>
</feature>
<dbReference type="GO" id="GO:0005829">
    <property type="term" value="C:cytosol"/>
    <property type="evidence" value="ECO:0007669"/>
    <property type="project" value="TreeGrafter"/>
</dbReference>
<dbReference type="AlphaFoldDB" id="A0A931N038"/>
<dbReference type="InterPro" id="IPR029066">
    <property type="entry name" value="PLP-binding_barrel"/>
</dbReference>
<dbReference type="InterPro" id="IPR011079">
    <property type="entry name" value="Ala_racemase_C"/>
</dbReference>
<dbReference type="Gene3D" id="2.40.37.10">
    <property type="entry name" value="Lyase, Ornithine Decarboxylase, Chain A, domain 1"/>
    <property type="match status" value="1"/>
</dbReference>